<evidence type="ECO:0000256" key="1">
    <source>
        <dbReference type="SAM" id="MobiDB-lite"/>
    </source>
</evidence>
<feature type="region of interest" description="Disordered" evidence="1">
    <location>
        <begin position="212"/>
        <end position="234"/>
    </location>
</feature>
<dbReference type="SMART" id="SM00530">
    <property type="entry name" value="HTH_XRE"/>
    <property type="match status" value="1"/>
</dbReference>
<organism evidence="3 4">
    <name type="scientific">Saccharothrix xinjiangensis</name>
    <dbReference type="NCBI Taxonomy" id="204798"/>
    <lineage>
        <taxon>Bacteria</taxon>
        <taxon>Bacillati</taxon>
        <taxon>Actinomycetota</taxon>
        <taxon>Actinomycetes</taxon>
        <taxon>Pseudonocardiales</taxon>
        <taxon>Pseudonocardiaceae</taxon>
        <taxon>Saccharothrix</taxon>
    </lineage>
</organism>
<dbReference type="Proteomes" id="UP001595833">
    <property type="component" value="Unassembled WGS sequence"/>
</dbReference>
<dbReference type="PROSITE" id="PS50943">
    <property type="entry name" value="HTH_CROC1"/>
    <property type="match status" value="1"/>
</dbReference>
<dbReference type="CDD" id="cd00093">
    <property type="entry name" value="HTH_XRE"/>
    <property type="match status" value="1"/>
</dbReference>
<feature type="domain" description="HTH cro/C1-type" evidence="2">
    <location>
        <begin position="46"/>
        <end position="100"/>
    </location>
</feature>
<name>A0ABV9Y2L2_9PSEU</name>
<dbReference type="Pfam" id="PF13560">
    <property type="entry name" value="HTH_31"/>
    <property type="match status" value="1"/>
</dbReference>
<reference evidence="4" key="1">
    <citation type="journal article" date="2019" name="Int. J. Syst. Evol. Microbiol.">
        <title>The Global Catalogue of Microorganisms (GCM) 10K type strain sequencing project: providing services to taxonomists for standard genome sequencing and annotation.</title>
        <authorList>
            <consortium name="The Broad Institute Genomics Platform"/>
            <consortium name="The Broad Institute Genome Sequencing Center for Infectious Disease"/>
            <person name="Wu L."/>
            <person name="Ma J."/>
        </authorList>
    </citation>
    <scope>NUCLEOTIDE SEQUENCE [LARGE SCALE GENOMIC DNA]</scope>
    <source>
        <strain evidence="4">KCTC 12848</strain>
    </source>
</reference>
<dbReference type="EMBL" id="JBHSJB010000017">
    <property type="protein sequence ID" value="MFC5055758.1"/>
    <property type="molecule type" value="Genomic_DNA"/>
</dbReference>
<dbReference type="Gene3D" id="1.10.260.40">
    <property type="entry name" value="lambda repressor-like DNA-binding domains"/>
    <property type="match status" value="1"/>
</dbReference>
<sequence length="234" mass="25726">MTPTDQDTGHPDHNPVNLSISTAHRTPRPTAMESLLAYPQALARHLVALREQQGLTPEHTATLLAIPPTTLLEWENGTRRPSMPRLLRLTTLYQTPLLHFLDHVAREVRPPDDPSQPSVVEALLLWNGVAPEQLHGITPAAGNAFHHDGQDGQDQPLRDAVLYRRSDDPVRINAGRRIAQEYEVDPSIRVLAARHHLSFGVVRSLLHEAGAAVRSPGGSNNTARPGGEIDRPDP</sequence>
<dbReference type="SUPFAM" id="SSF47413">
    <property type="entry name" value="lambda repressor-like DNA-binding domains"/>
    <property type="match status" value="1"/>
</dbReference>
<dbReference type="InterPro" id="IPR001387">
    <property type="entry name" value="Cro/C1-type_HTH"/>
</dbReference>
<gene>
    <name evidence="3" type="ORF">ACFPFM_18595</name>
</gene>
<protein>
    <submittedName>
        <fullName evidence="3">Helix-turn-helix domain-containing protein</fullName>
    </submittedName>
</protein>
<comment type="caution">
    <text evidence="3">The sequence shown here is derived from an EMBL/GenBank/DDBJ whole genome shotgun (WGS) entry which is preliminary data.</text>
</comment>
<accession>A0ABV9Y2L2</accession>
<proteinExistence type="predicted"/>
<dbReference type="RefSeq" id="WP_344041790.1">
    <property type="nucleotide sequence ID" value="NZ_BAAAKE010000030.1"/>
</dbReference>
<dbReference type="InterPro" id="IPR045745">
    <property type="entry name" value="HTH_58_Actinobacteria-type"/>
</dbReference>
<evidence type="ECO:0000259" key="2">
    <source>
        <dbReference type="PROSITE" id="PS50943"/>
    </source>
</evidence>
<evidence type="ECO:0000313" key="4">
    <source>
        <dbReference type="Proteomes" id="UP001595833"/>
    </source>
</evidence>
<dbReference type="InterPro" id="IPR010982">
    <property type="entry name" value="Lambda_DNA-bd_dom_sf"/>
</dbReference>
<feature type="region of interest" description="Disordered" evidence="1">
    <location>
        <begin position="1"/>
        <end position="21"/>
    </location>
</feature>
<keyword evidence="4" id="KW-1185">Reference proteome</keyword>
<evidence type="ECO:0000313" key="3">
    <source>
        <dbReference type="EMBL" id="MFC5055758.1"/>
    </source>
</evidence>
<dbReference type="Pfam" id="PF19575">
    <property type="entry name" value="HTH_58"/>
    <property type="match status" value="1"/>
</dbReference>